<dbReference type="EMBL" id="DWYY01000166">
    <property type="protein sequence ID" value="HJA94275.1"/>
    <property type="molecule type" value="Genomic_DNA"/>
</dbReference>
<evidence type="ECO:0000256" key="4">
    <source>
        <dbReference type="SAM" id="MobiDB-lite"/>
    </source>
</evidence>
<evidence type="ECO:0000256" key="3">
    <source>
        <dbReference type="ARBA" id="ARBA00023163"/>
    </source>
</evidence>
<dbReference type="InterPro" id="IPR036388">
    <property type="entry name" value="WH-like_DNA-bd_sf"/>
</dbReference>
<dbReference type="Pfam" id="PF12802">
    <property type="entry name" value="MarR_2"/>
    <property type="match status" value="1"/>
</dbReference>
<evidence type="ECO:0000313" key="6">
    <source>
        <dbReference type="EMBL" id="HJA94275.1"/>
    </source>
</evidence>
<keyword evidence="2" id="KW-0238">DNA-binding</keyword>
<dbReference type="PANTHER" id="PTHR42756">
    <property type="entry name" value="TRANSCRIPTIONAL REGULATOR, MARR"/>
    <property type="match status" value="1"/>
</dbReference>
<accession>A0A9D2L2A8</accession>
<dbReference type="Proteomes" id="UP000886858">
    <property type="component" value="Unassembled WGS sequence"/>
</dbReference>
<evidence type="ECO:0000259" key="5">
    <source>
        <dbReference type="PROSITE" id="PS50995"/>
    </source>
</evidence>
<dbReference type="GO" id="GO:0003677">
    <property type="term" value="F:DNA binding"/>
    <property type="evidence" value="ECO:0007669"/>
    <property type="project" value="UniProtKB-KW"/>
</dbReference>
<protein>
    <submittedName>
        <fullName evidence="6">MarR family transcriptional regulator</fullName>
    </submittedName>
</protein>
<dbReference type="InterPro" id="IPR036390">
    <property type="entry name" value="WH_DNA-bd_sf"/>
</dbReference>
<evidence type="ECO:0000313" key="7">
    <source>
        <dbReference type="Proteomes" id="UP000886858"/>
    </source>
</evidence>
<dbReference type="SUPFAM" id="SSF46785">
    <property type="entry name" value="Winged helix' DNA-binding domain"/>
    <property type="match status" value="1"/>
</dbReference>
<dbReference type="AlphaFoldDB" id="A0A9D2L2A8"/>
<comment type="caution">
    <text evidence="6">The sequence shown here is derived from an EMBL/GenBank/DDBJ whole genome shotgun (WGS) entry which is preliminary data.</text>
</comment>
<dbReference type="GO" id="GO:0003700">
    <property type="term" value="F:DNA-binding transcription factor activity"/>
    <property type="evidence" value="ECO:0007669"/>
    <property type="project" value="InterPro"/>
</dbReference>
<dbReference type="PANTHER" id="PTHR42756:SF1">
    <property type="entry name" value="TRANSCRIPTIONAL REPRESSOR OF EMRAB OPERON"/>
    <property type="match status" value="1"/>
</dbReference>
<dbReference type="CDD" id="cd00090">
    <property type="entry name" value="HTH_ARSR"/>
    <property type="match status" value="1"/>
</dbReference>
<dbReference type="Gene3D" id="1.10.10.10">
    <property type="entry name" value="Winged helix-like DNA-binding domain superfamily/Winged helix DNA-binding domain"/>
    <property type="match status" value="1"/>
</dbReference>
<reference evidence="6" key="2">
    <citation type="submission" date="2021-04" db="EMBL/GenBank/DDBJ databases">
        <authorList>
            <person name="Gilroy R."/>
        </authorList>
    </citation>
    <scope>NUCLEOTIDE SEQUENCE</scope>
    <source>
        <strain evidence="6">CHK179-7159</strain>
    </source>
</reference>
<proteinExistence type="predicted"/>
<organism evidence="6 7">
    <name type="scientific">Candidatus Eisenbergiella merdipullorum</name>
    <dbReference type="NCBI Taxonomy" id="2838553"/>
    <lineage>
        <taxon>Bacteria</taxon>
        <taxon>Bacillati</taxon>
        <taxon>Bacillota</taxon>
        <taxon>Clostridia</taxon>
        <taxon>Lachnospirales</taxon>
        <taxon>Lachnospiraceae</taxon>
        <taxon>Eisenbergiella</taxon>
    </lineage>
</organism>
<feature type="region of interest" description="Disordered" evidence="4">
    <location>
        <begin position="143"/>
        <end position="164"/>
    </location>
</feature>
<dbReference type="SMART" id="SM00347">
    <property type="entry name" value="HTH_MARR"/>
    <property type="match status" value="1"/>
</dbReference>
<dbReference type="PRINTS" id="PR00598">
    <property type="entry name" value="HTHMARR"/>
</dbReference>
<gene>
    <name evidence="6" type="ORF">H9717_14385</name>
</gene>
<evidence type="ECO:0000256" key="1">
    <source>
        <dbReference type="ARBA" id="ARBA00023015"/>
    </source>
</evidence>
<dbReference type="InterPro" id="IPR011991">
    <property type="entry name" value="ArsR-like_HTH"/>
</dbReference>
<keyword evidence="1" id="KW-0805">Transcription regulation</keyword>
<keyword evidence="3" id="KW-0804">Transcription</keyword>
<dbReference type="InterPro" id="IPR000835">
    <property type="entry name" value="HTH_MarR-typ"/>
</dbReference>
<dbReference type="PROSITE" id="PS50995">
    <property type="entry name" value="HTH_MARR_2"/>
    <property type="match status" value="1"/>
</dbReference>
<reference evidence="6" key="1">
    <citation type="journal article" date="2021" name="PeerJ">
        <title>Extensive microbial diversity within the chicken gut microbiome revealed by metagenomics and culture.</title>
        <authorList>
            <person name="Gilroy R."/>
            <person name="Ravi A."/>
            <person name="Getino M."/>
            <person name="Pursley I."/>
            <person name="Horton D.L."/>
            <person name="Alikhan N.F."/>
            <person name="Baker D."/>
            <person name="Gharbi K."/>
            <person name="Hall N."/>
            <person name="Watson M."/>
            <person name="Adriaenssens E.M."/>
            <person name="Foster-Nyarko E."/>
            <person name="Jarju S."/>
            <person name="Secka A."/>
            <person name="Antonio M."/>
            <person name="Oren A."/>
            <person name="Chaudhuri R.R."/>
            <person name="La Ragione R."/>
            <person name="Hildebrand F."/>
            <person name="Pallen M.J."/>
        </authorList>
    </citation>
    <scope>NUCLEOTIDE SEQUENCE</scope>
    <source>
        <strain evidence="6">CHK179-7159</strain>
    </source>
</reference>
<name>A0A9D2L2A8_9FIRM</name>
<feature type="domain" description="HTH marR-type" evidence="5">
    <location>
        <begin position="1"/>
        <end position="139"/>
    </location>
</feature>
<sequence length="164" mass="18810">MDRVDRMRETIALLTKTEGLFHRLLDRKVANTGVFPMQHRLLMELDRNPGRSQVELAAKFGISAAAIAVSLKKLEKGGYIIRKTDRRDNRANQVSITEKGKAVIRQSIRIFRKADSLFFEGFSDAEVEQLYDFLHRARENMKMAEQETDGIEKKDREAVKGEGK</sequence>
<evidence type="ECO:0000256" key="2">
    <source>
        <dbReference type="ARBA" id="ARBA00023125"/>
    </source>
</evidence>